<dbReference type="PROSITE" id="PS51257">
    <property type="entry name" value="PROKAR_LIPOPROTEIN"/>
    <property type="match status" value="1"/>
</dbReference>
<organism evidence="2 3">
    <name type="scientific">Dothistroma septosporum (strain NZE10 / CBS 128990)</name>
    <name type="common">Red band needle blight fungus</name>
    <name type="synonym">Mycosphaerella pini</name>
    <dbReference type="NCBI Taxonomy" id="675120"/>
    <lineage>
        <taxon>Eukaryota</taxon>
        <taxon>Fungi</taxon>
        <taxon>Dikarya</taxon>
        <taxon>Ascomycota</taxon>
        <taxon>Pezizomycotina</taxon>
        <taxon>Dothideomycetes</taxon>
        <taxon>Dothideomycetidae</taxon>
        <taxon>Mycosphaerellales</taxon>
        <taxon>Mycosphaerellaceae</taxon>
        <taxon>Dothistroma</taxon>
    </lineage>
</organism>
<sequence length="167" mass="18036">MRVTSLVSSLALLGVTSCAHPHHRARAAQSGNPDLEITKLIIDRVRNGNTTISFRLYNPDPLSGANATCTSTWVSTTKGNPQGDYELCGESKFAWAFDTYNDINNFTLNVEDRFTDPAVGDPPYDQVTVFGIAIFNKTNLVCEAMGDASCGIPNDTIVEAPIYATTA</sequence>
<dbReference type="AlphaFoldDB" id="N1PWK5"/>
<dbReference type="eggNOG" id="ENOG502RGFS">
    <property type="taxonomic scope" value="Eukaryota"/>
</dbReference>
<name>N1PWK5_DOTSN</name>
<reference evidence="2 3" key="2">
    <citation type="journal article" date="2012" name="PLoS Pathog.">
        <title>Diverse lifestyles and strategies of plant pathogenesis encoded in the genomes of eighteen Dothideomycetes fungi.</title>
        <authorList>
            <person name="Ohm R.A."/>
            <person name="Feau N."/>
            <person name="Henrissat B."/>
            <person name="Schoch C.L."/>
            <person name="Horwitz B.A."/>
            <person name="Barry K.W."/>
            <person name="Condon B.J."/>
            <person name="Copeland A.C."/>
            <person name="Dhillon B."/>
            <person name="Glaser F."/>
            <person name="Hesse C.N."/>
            <person name="Kosti I."/>
            <person name="LaButti K."/>
            <person name="Lindquist E.A."/>
            <person name="Lucas S."/>
            <person name="Salamov A.A."/>
            <person name="Bradshaw R.E."/>
            <person name="Ciuffetti L."/>
            <person name="Hamelin R.C."/>
            <person name="Kema G.H.J."/>
            <person name="Lawrence C."/>
            <person name="Scott J.A."/>
            <person name="Spatafora J.W."/>
            <person name="Turgeon B.G."/>
            <person name="de Wit P.J.G.M."/>
            <person name="Zhong S."/>
            <person name="Goodwin S.B."/>
            <person name="Grigoriev I.V."/>
        </authorList>
    </citation>
    <scope>NUCLEOTIDE SEQUENCE [LARGE SCALE GENOMIC DNA]</scope>
    <source>
        <strain evidence="3">NZE10 / CBS 128990</strain>
    </source>
</reference>
<feature type="chain" id="PRO_5004109143" description="AA1-like domain-containing protein" evidence="1">
    <location>
        <begin position="19"/>
        <end position="167"/>
    </location>
</feature>
<feature type="signal peptide" evidence="1">
    <location>
        <begin position="1"/>
        <end position="18"/>
    </location>
</feature>
<gene>
    <name evidence="2" type="ORF">DOTSEDRAFT_69745</name>
</gene>
<proteinExistence type="predicted"/>
<keyword evidence="1" id="KW-0732">Signal</keyword>
<evidence type="ECO:0000313" key="3">
    <source>
        <dbReference type="Proteomes" id="UP000016933"/>
    </source>
</evidence>
<keyword evidence="3" id="KW-1185">Reference proteome</keyword>
<dbReference type="Proteomes" id="UP000016933">
    <property type="component" value="Unassembled WGS sequence"/>
</dbReference>
<reference evidence="3" key="1">
    <citation type="journal article" date="2012" name="PLoS Genet.">
        <title>The genomes of the fungal plant pathogens Cladosporium fulvum and Dothistroma septosporum reveal adaptation to different hosts and lifestyles but also signatures of common ancestry.</title>
        <authorList>
            <person name="de Wit P.J.G.M."/>
            <person name="van der Burgt A."/>
            <person name="Oekmen B."/>
            <person name="Stergiopoulos I."/>
            <person name="Abd-Elsalam K.A."/>
            <person name="Aerts A.L."/>
            <person name="Bahkali A.H."/>
            <person name="Beenen H.G."/>
            <person name="Chettri P."/>
            <person name="Cox M.P."/>
            <person name="Datema E."/>
            <person name="de Vries R.P."/>
            <person name="Dhillon B."/>
            <person name="Ganley A.R."/>
            <person name="Griffiths S.A."/>
            <person name="Guo Y."/>
            <person name="Hamelin R.C."/>
            <person name="Henrissat B."/>
            <person name="Kabir M.S."/>
            <person name="Jashni M.K."/>
            <person name="Kema G."/>
            <person name="Klaubauf S."/>
            <person name="Lapidus A."/>
            <person name="Levasseur A."/>
            <person name="Lindquist E."/>
            <person name="Mehrabi R."/>
            <person name="Ohm R.A."/>
            <person name="Owen T.J."/>
            <person name="Salamov A."/>
            <person name="Schwelm A."/>
            <person name="Schijlen E."/>
            <person name="Sun H."/>
            <person name="van den Burg H.A."/>
            <person name="van Ham R.C.H.J."/>
            <person name="Zhang S."/>
            <person name="Goodwin S.B."/>
            <person name="Grigoriev I.V."/>
            <person name="Collemare J."/>
            <person name="Bradshaw R.E."/>
        </authorList>
    </citation>
    <scope>NUCLEOTIDE SEQUENCE [LARGE SCALE GENOMIC DNA]</scope>
    <source>
        <strain evidence="3">NZE10 / CBS 128990</strain>
    </source>
</reference>
<evidence type="ECO:0000256" key="1">
    <source>
        <dbReference type="SAM" id="SignalP"/>
    </source>
</evidence>
<protein>
    <recommendedName>
        <fullName evidence="4">AA1-like domain-containing protein</fullName>
    </recommendedName>
</protein>
<dbReference type="HOGENOM" id="CLU_1594497_0_0_1"/>
<accession>N1PWK5</accession>
<evidence type="ECO:0000313" key="2">
    <source>
        <dbReference type="EMBL" id="EME47916.1"/>
    </source>
</evidence>
<evidence type="ECO:0008006" key="4">
    <source>
        <dbReference type="Google" id="ProtNLM"/>
    </source>
</evidence>
<dbReference type="OMA" id="NLECEAM"/>
<dbReference type="EMBL" id="KB446536">
    <property type="protein sequence ID" value="EME47916.1"/>
    <property type="molecule type" value="Genomic_DNA"/>
</dbReference>
<dbReference type="OrthoDB" id="5395704at2759"/>